<dbReference type="PANTHER" id="PTHR36181">
    <property type="entry name" value="INTRON-ENCODED ENDONUCLEASE AI3-RELATED"/>
    <property type="match status" value="1"/>
</dbReference>
<protein>
    <recommendedName>
        <fullName evidence="2">Homing endonuclease LAGLIDADG domain-containing protein</fullName>
    </recommendedName>
</protein>
<dbReference type="InterPro" id="IPR027434">
    <property type="entry name" value="Homing_endonucl"/>
</dbReference>
<dbReference type="InterPro" id="IPR004860">
    <property type="entry name" value="LAGLIDADG_dom"/>
</dbReference>
<dbReference type="AlphaFoldDB" id="A0A4D6FHH1"/>
<geneLocation type="mitochondrion" evidence="3"/>
<accession>A0A4D6FHH1</accession>
<proteinExistence type="predicted"/>
<dbReference type="Pfam" id="PF00961">
    <property type="entry name" value="LAGLIDADG_1"/>
    <property type="match status" value="2"/>
</dbReference>
<dbReference type="GO" id="GO:0004519">
    <property type="term" value="F:endonuclease activity"/>
    <property type="evidence" value="ECO:0007669"/>
    <property type="project" value="InterPro"/>
</dbReference>
<dbReference type="Gene3D" id="3.10.28.10">
    <property type="entry name" value="Homing endonucleases"/>
    <property type="match status" value="2"/>
</dbReference>
<dbReference type="SUPFAM" id="SSF55608">
    <property type="entry name" value="Homing endonucleases"/>
    <property type="match status" value="2"/>
</dbReference>
<evidence type="ECO:0000256" key="1">
    <source>
        <dbReference type="ARBA" id="ARBA00002670"/>
    </source>
</evidence>
<organism evidence="3">
    <name type="scientific">Armillaria sinapina</name>
    <dbReference type="NCBI Taxonomy" id="64372"/>
    <lineage>
        <taxon>Eukaryota</taxon>
        <taxon>Fungi</taxon>
        <taxon>Dikarya</taxon>
        <taxon>Basidiomycota</taxon>
        <taxon>Agaricomycotina</taxon>
        <taxon>Agaricomycetes</taxon>
        <taxon>Agaricomycetidae</taxon>
        <taxon>Agaricales</taxon>
        <taxon>Marasmiineae</taxon>
        <taxon>Physalacriaceae</taxon>
        <taxon>Armillaria</taxon>
    </lineage>
</organism>
<dbReference type="RefSeq" id="YP_009631593.1">
    <property type="nucleotide sequence ID" value="NC_042229.1"/>
</dbReference>
<dbReference type="GO" id="GO:0005739">
    <property type="term" value="C:mitochondrion"/>
    <property type="evidence" value="ECO:0007669"/>
    <property type="project" value="UniProtKB-ARBA"/>
</dbReference>
<gene>
    <name evidence="3" type="primary">hyp8</name>
</gene>
<dbReference type="GeneID" id="40135504"/>
<evidence type="ECO:0000259" key="2">
    <source>
        <dbReference type="Pfam" id="PF00961"/>
    </source>
</evidence>
<comment type="function">
    <text evidence="1">Mitochondrial DNA endonuclease involved in intron homing.</text>
</comment>
<sequence>MMTTINNNNNNNKFLTWFVGFCDAEANFQTTFVKRINKKGQLTSYGIKYGFYIGLHEQDKPLLEYIQQKLNNIGKIYEYPLKKECRYSIYTHDDLKWLIDNIFSKYPLFTIHQATRYERINKGITNKINKISISNRKGQVAEESYEVQDPKSYLGISEILPLLNNRTDFEIDNWIIGFFNGEVSFTYLTKKNKKIIPRIMLEHTDERVISMIKDRLKIGPKILVRTRDTRKTTYSLQISSQKDITTIITFLDKYNNLKGNKLSQYEEWKEKFKLI</sequence>
<feature type="domain" description="Homing endonuclease LAGLIDADG" evidence="2">
    <location>
        <begin position="175"/>
        <end position="270"/>
    </location>
</feature>
<name>A0A4D6FHH1_9AGAR</name>
<keyword evidence="3" id="KW-0496">Mitochondrion</keyword>
<dbReference type="PANTHER" id="PTHR36181:SF2">
    <property type="entry name" value="INTRON-ENCODED ENDONUCLEASE AI3-RELATED"/>
    <property type="match status" value="1"/>
</dbReference>
<feature type="domain" description="Homing endonuclease LAGLIDADG" evidence="2">
    <location>
        <begin position="19"/>
        <end position="111"/>
    </location>
</feature>
<evidence type="ECO:0000313" key="3">
    <source>
        <dbReference type="EMBL" id="QCB16373.1"/>
    </source>
</evidence>
<dbReference type="InterPro" id="IPR051289">
    <property type="entry name" value="LAGLIDADG_Endonuclease"/>
</dbReference>
<reference evidence="3" key="1">
    <citation type="journal article" date="2019" name="BMC Genomics">
        <title>Mobile genetic elements explain size variation in the mitochondrial genomes of four closely-related Armillaria species.</title>
        <authorList>
            <person name="Kolesnikova A.I."/>
            <person name="Putintseva Y.A."/>
            <person name="Simonov E.P."/>
            <person name="Biriukov V.V."/>
            <person name="Oreshkova N.V."/>
            <person name="Pavlov I.N."/>
            <person name="Sharov V.V."/>
            <person name="Kuzmin D.A."/>
            <person name="Anderson J.B."/>
            <person name="Krutovsky K.V."/>
        </authorList>
    </citation>
    <scope>NUCLEOTIDE SEQUENCE</scope>
</reference>
<dbReference type="EMBL" id="MH282847">
    <property type="protein sequence ID" value="QCB16373.1"/>
    <property type="molecule type" value="Genomic_DNA"/>
</dbReference>